<gene>
    <name evidence="5" type="ORF">TCHU04912_LOCUS8020</name>
</gene>
<comment type="subcellular location">
    <subcellularLocation>
        <location evidence="1">Membrane</location>
        <topology evidence="1">Multi-pass membrane protein</topology>
    </subcellularLocation>
</comment>
<dbReference type="PANTHER" id="PTHR31419:SF1">
    <property type="entry name" value="PROTEIN PIN-LIKES 6"/>
    <property type="match status" value="1"/>
</dbReference>
<dbReference type="GO" id="GO:0080162">
    <property type="term" value="P:endoplasmic reticulum to cytosol auxin transport"/>
    <property type="evidence" value="ECO:0007669"/>
    <property type="project" value="InterPro"/>
</dbReference>
<accession>A0A7S1SQK4</accession>
<dbReference type="Pfam" id="PF03547">
    <property type="entry name" value="Mem_trans"/>
    <property type="match status" value="1"/>
</dbReference>
<reference evidence="5" key="1">
    <citation type="submission" date="2021-01" db="EMBL/GenBank/DDBJ databases">
        <authorList>
            <person name="Corre E."/>
            <person name="Pelletier E."/>
            <person name="Niang G."/>
            <person name="Scheremetjew M."/>
            <person name="Finn R."/>
            <person name="Kale V."/>
            <person name="Holt S."/>
            <person name="Cochrane G."/>
            <person name="Meng A."/>
            <person name="Brown T."/>
            <person name="Cohen L."/>
        </authorList>
    </citation>
    <scope>NUCLEOTIDE SEQUENCE</scope>
    <source>
        <strain evidence="5">PLY429</strain>
    </source>
</reference>
<protein>
    <submittedName>
        <fullName evidence="5">Uncharacterized protein</fullName>
    </submittedName>
</protein>
<organism evidence="5">
    <name type="scientific">Tetraselmis chuii</name>
    <dbReference type="NCBI Taxonomy" id="63592"/>
    <lineage>
        <taxon>Eukaryota</taxon>
        <taxon>Viridiplantae</taxon>
        <taxon>Chlorophyta</taxon>
        <taxon>core chlorophytes</taxon>
        <taxon>Chlorodendrophyceae</taxon>
        <taxon>Chlorodendrales</taxon>
        <taxon>Chlorodendraceae</taxon>
        <taxon>Tetraselmis</taxon>
    </lineage>
</organism>
<dbReference type="GO" id="GO:0016020">
    <property type="term" value="C:membrane"/>
    <property type="evidence" value="ECO:0007669"/>
    <property type="project" value="UniProtKB-SubCell"/>
</dbReference>
<dbReference type="EMBL" id="HBGG01015662">
    <property type="protein sequence ID" value="CAD9205784.1"/>
    <property type="molecule type" value="Transcribed_RNA"/>
</dbReference>
<evidence type="ECO:0000256" key="3">
    <source>
        <dbReference type="ARBA" id="ARBA00022989"/>
    </source>
</evidence>
<evidence type="ECO:0000256" key="4">
    <source>
        <dbReference type="ARBA" id="ARBA00023136"/>
    </source>
</evidence>
<evidence type="ECO:0000256" key="2">
    <source>
        <dbReference type="ARBA" id="ARBA00022692"/>
    </source>
</evidence>
<sequence length="136" mass="14509">MPLQFLADGAQRMGQAAVPINMLILGASLSKGADWKTLSLPLNLSIVFSKMVVMPAVGLCTARALKHYFPGMGGSFYLVVVMETCTPTANNLMVMAELGNQNKQALATSIFTQYLFTPLLLTGSAWLAVTQALDPA</sequence>
<name>A0A7S1SQK4_9CHLO</name>
<dbReference type="InterPro" id="IPR038770">
    <property type="entry name" value="Na+/solute_symporter_sf"/>
</dbReference>
<dbReference type="InterPro" id="IPR004776">
    <property type="entry name" value="Mem_transp_PIN-like"/>
</dbReference>
<keyword evidence="3" id="KW-1133">Transmembrane helix</keyword>
<evidence type="ECO:0000256" key="1">
    <source>
        <dbReference type="ARBA" id="ARBA00004141"/>
    </source>
</evidence>
<evidence type="ECO:0000313" key="5">
    <source>
        <dbReference type="EMBL" id="CAD9205784.1"/>
    </source>
</evidence>
<keyword evidence="2" id="KW-0812">Transmembrane</keyword>
<keyword evidence="4" id="KW-0472">Membrane</keyword>
<proteinExistence type="predicted"/>
<dbReference type="InterPro" id="IPR039305">
    <property type="entry name" value="PILS2/6"/>
</dbReference>
<dbReference type="AlphaFoldDB" id="A0A7S1SQK4"/>
<dbReference type="PANTHER" id="PTHR31419">
    <property type="entry name" value="PROTEIN PIN-LIKES 2"/>
    <property type="match status" value="1"/>
</dbReference>
<dbReference type="Gene3D" id="1.20.1530.20">
    <property type="match status" value="1"/>
</dbReference>